<dbReference type="PROSITE" id="PS51257">
    <property type="entry name" value="PROKAR_LIPOPROTEIN"/>
    <property type="match status" value="1"/>
</dbReference>
<organism evidence="3 4">
    <name type="scientific">Microbacterium hatanonis</name>
    <dbReference type="NCBI Taxonomy" id="404366"/>
    <lineage>
        <taxon>Bacteria</taxon>
        <taxon>Bacillati</taxon>
        <taxon>Actinomycetota</taxon>
        <taxon>Actinomycetes</taxon>
        <taxon>Micrococcales</taxon>
        <taxon>Microbacteriaceae</taxon>
        <taxon>Microbacterium</taxon>
    </lineage>
</organism>
<feature type="region of interest" description="Disordered" evidence="1">
    <location>
        <begin position="89"/>
        <end position="153"/>
    </location>
</feature>
<evidence type="ECO:0008006" key="5">
    <source>
        <dbReference type="Google" id="ProtNLM"/>
    </source>
</evidence>
<feature type="signal peptide" evidence="2">
    <location>
        <begin position="1"/>
        <end position="20"/>
    </location>
</feature>
<name>A0A5C8I1T3_9MICO</name>
<dbReference type="AlphaFoldDB" id="A0A5C8I1T3"/>
<keyword evidence="4" id="KW-1185">Reference proteome</keyword>
<protein>
    <recommendedName>
        <fullName evidence="5">Mucin-associated surface protein</fullName>
    </recommendedName>
</protein>
<sequence length="153" mass="15132">MIRRAGLLSAVTVAAALVLAGCSPAPEDGWRDQVSQAAEQASSGDYAAADATLAAVEQAVTAARDDARIDDARAGEILAAVATVRADLSTLATPSPAPSESTPPAESTTPTPTPEETDEDEPAGPAPGNGNGNGKPGPKSDSGKGPADKGDDE</sequence>
<reference evidence="3 4" key="1">
    <citation type="submission" date="2019-08" db="EMBL/GenBank/DDBJ databases">
        <authorList>
            <person name="Dong K."/>
        </authorList>
    </citation>
    <scope>NUCLEOTIDE SEQUENCE [LARGE SCALE GENOMIC DNA]</scope>
    <source>
        <strain evidence="3 4">JCM14558</strain>
    </source>
</reference>
<accession>A0A5C8I1T3</accession>
<keyword evidence="2" id="KW-0732">Signal</keyword>
<gene>
    <name evidence="3" type="ORF">FVP77_05800</name>
</gene>
<dbReference type="RefSeq" id="WP_147893651.1">
    <property type="nucleotide sequence ID" value="NZ_BAAANR010000001.1"/>
</dbReference>
<evidence type="ECO:0000313" key="3">
    <source>
        <dbReference type="EMBL" id="TXK12957.1"/>
    </source>
</evidence>
<feature type="compositionally biased region" description="Low complexity" evidence="1">
    <location>
        <begin position="136"/>
        <end position="145"/>
    </location>
</feature>
<evidence type="ECO:0000256" key="2">
    <source>
        <dbReference type="SAM" id="SignalP"/>
    </source>
</evidence>
<dbReference type="EMBL" id="VRSV01000001">
    <property type="protein sequence ID" value="TXK12957.1"/>
    <property type="molecule type" value="Genomic_DNA"/>
</dbReference>
<dbReference type="Proteomes" id="UP000321034">
    <property type="component" value="Unassembled WGS sequence"/>
</dbReference>
<evidence type="ECO:0000313" key="4">
    <source>
        <dbReference type="Proteomes" id="UP000321034"/>
    </source>
</evidence>
<feature type="chain" id="PRO_5039038672" description="Mucin-associated surface protein" evidence="2">
    <location>
        <begin position="21"/>
        <end position="153"/>
    </location>
</feature>
<comment type="caution">
    <text evidence="3">The sequence shown here is derived from an EMBL/GenBank/DDBJ whole genome shotgun (WGS) entry which is preliminary data.</text>
</comment>
<feature type="compositionally biased region" description="Low complexity" evidence="1">
    <location>
        <begin position="89"/>
        <end position="110"/>
    </location>
</feature>
<proteinExistence type="predicted"/>
<evidence type="ECO:0000256" key="1">
    <source>
        <dbReference type="SAM" id="MobiDB-lite"/>
    </source>
</evidence>